<sequence>MAGHTWVEPIHATIARRQRAPTVAVRAVFLLNSLPKTLSPKSINLNGSCERIGREEKGSTPCTPCRFRNDLGLKTVPAAILDQRRCLADQTRSLTDDIKRRQAEILVRKCGSLPLALLAVARALASK</sequence>
<dbReference type="EMBL" id="PYDT01000011">
    <property type="protein sequence ID" value="THU43763.1"/>
    <property type="molecule type" value="Genomic_DNA"/>
</dbReference>
<reference evidence="1 2" key="1">
    <citation type="journal article" date="2019" name="Nat. Plants">
        <title>Genome sequencing of Musa balbisiana reveals subgenome evolution and function divergence in polyploid bananas.</title>
        <authorList>
            <person name="Yao X."/>
        </authorList>
    </citation>
    <scope>NUCLEOTIDE SEQUENCE [LARGE SCALE GENOMIC DNA]</scope>
    <source>
        <strain evidence="2">cv. DH-PKW</strain>
        <tissue evidence="1">Leaves</tissue>
    </source>
</reference>
<organism evidence="1 2">
    <name type="scientific">Musa balbisiana</name>
    <name type="common">Banana</name>
    <dbReference type="NCBI Taxonomy" id="52838"/>
    <lineage>
        <taxon>Eukaryota</taxon>
        <taxon>Viridiplantae</taxon>
        <taxon>Streptophyta</taxon>
        <taxon>Embryophyta</taxon>
        <taxon>Tracheophyta</taxon>
        <taxon>Spermatophyta</taxon>
        <taxon>Magnoliopsida</taxon>
        <taxon>Liliopsida</taxon>
        <taxon>Zingiberales</taxon>
        <taxon>Musaceae</taxon>
        <taxon>Musa</taxon>
    </lineage>
</organism>
<accession>A0A4S8I767</accession>
<proteinExistence type="predicted"/>
<dbReference type="AlphaFoldDB" id="A0A4S8I767"/>
<protein>
    <submittedName>
        <fullName evidence="1">Uncharacterized protein</fullName>
    </submittedName>
</protein>
<gene>
    <name evidence="1" type="ORF">C4D60_Mb02t00180</name>
</gene>
<comment type="caution">
    <text evidence="1">The sequence shown here is derived from an EMBL/GenBank/DDBJ whole genome shotgun (WGS) entry which is preliminary data.</text>
</comment>
<keyword evidence="2" id="KW-1185">Reference proteome</keyword>
<evidence type="ECO:0000313" key="1">
    <source>
        <dbReference type="EMBL" id="THU43763.1"/>
    </source>
</evidence>
<evidence type="ECO:0000313" key="2">
    <source>
        <dbReference type="Proteomes" id="UP000317650"/>
    </source>
</evidence>
<name>A0A4S8I767_MUSBA</name>
<dbReference type="Proteomes" id="UP000317650">
    <property type="component" value="Chromosome 2"/>
</dbReference>